<evidence type="ECO:0000313" key="11">
    <source>
        <dbReference type="Proteomes" id="UP000075881"/>
    </source>
</evidence>
<dbReference type="Proteomes" id="UP000075881">
    <property type="component" value="Unassembled WGS sequence"/>
</dbReference>
<dbReference type="PANTHER" id="PTHR24276:SF96">
    <property type="entry name" value="PEPTIDASE S1 DOMAIN-CONTAINING PROTEIN"/>
    <property type="match status" value="1"/>
</dbReference>
<dbReference type="InterPro" id="IPR001254">
    <property type="entry name" value="Trypsin_dom"/>
</dbReference>
<evidence type="ECO:0000256" key="2">
    <source>
        <dbReference type="ARBA" id="ARBA00022757"/>
    </source>
</evidence>
<evidence type="ECO:0000256" key="7">
    <source>
        <dbReference type="RuleBase" id="RU363034"/>
    </source>
</evidence>
<keyword evidence="5" id="KW-1015">Disulfide bond</keyword>
<evidence type="ECO:0000256" key="6">
    <source>
        <dbReference type="ARBA" id="ARBA00024195"/>
    </source>
</evidence>
<dbReference type="InterPro" id="IPR001314">
    <property type="entry name" value="Peptidase_S1A"/>
</dbReference>
<dbReference type="PROSITE" id="PS00135">
    <property type="entry name" value="TRYPSIN_SER"/>
    <property type="match status" value="1"/>
</dbReference>
<evidence type="ECO:0000313" key="10">
    <source>
        <dbReference type="EnsemblMetazoa" id="ACHR010120-PA"/>
    </source>
</evidence>
<dbReference type="SUPFAM" id="SSF50494">
    <property type="entry name" value="Trypsin-like serine proteases"/>
    <property type="match status" value="1"/>
</dbReference>
<evidence type="ECO:0000259" key="9">
    <source>
        <dbReference type="PROSITE" id="PS50240"/>
    </source>
</evidence>
<dbReference type="PROSITE" id="PS00134">
    <property type="entry name" value="TRYPSIN_HIS"/>
    <property type="match status" value="1"/>
</dbReference>
<dbReference type="InterPro" id="IPR018114">
    <property type="entry name" value="TRYPSIN_HIS"/>
</dbReference>
<keyword evidence="8" id="KW-0732">Signal</keyword>
<evidence type="ECO:0000256" key="1">
    <source>
        <dbReference type="ARBA" id="ARBA00022670"/>
    </source>
</evidence>
<dbReference type="STRING" id="43041.A0A182KH82"/>
<dbReference type="AlphaFoldDB" id="A0A182KH82"/>
<dbReference type="InterPro" id="IPR009003">
    <property type="entry name" value="Peptidase_S1_PA"/>
</dbReference>
<feature type="domain" description="Peptidase S1" evidence="9">
    <location>
        <begin position="53"/>
        <end position="285"/>
    </location>
</feature>
<accession>A0A182KH82</accession>
<dbReference type="InterPro" id="IPR050430">
    <property type="entry name" value="Peptidase_S1"/>
</dbReference>
<reference evidence="11" key="1">
    <citation type="submission" date="2013-03" db="EMBL/GenBank/DDBJ databases">
        <title>The Genome Sequence of Anopheles christyi ACHKN1017.</title>
        <authorList>
            <consortium name="The Broad Institute Genomics Platform"/>
            <person name="Neafsey D.E."/>
            <person name="Besansky N."/>
            <person name="Walker B."/>
            <person name="Young S.K."/>
            <person name="Zeng Q."/>
            <person name="Gargeya S."/>
            <person name="Fitzgerald M."/>
            <person name="Haas B."/>
            <person name="Abouelleil A."/>
            <person name="Allen A.W."/>
            <person name="Alvarado L."/>
            <person name="Arachchi H.M."/>
            <person name="Berlin A.M."/>
            <person name="Chapman S.B."/>
            <person name="Gainer-Dewar J."/>
            <person name="Goldberg J."/>
            <person name="Griggs A."/>
            <person name="Gujja S."/>
            <person name="Hansen M."/>
            <person name="Howarth C."/>
            <person name="Imamovic A."/>
            <person name="Ireland A."/>
            <person name="Larimer J."/>
            <person name="McCowan C."/>
            <person name="Murphy C."/>
            <person name="Pearson M."/>
            <person name="Poon T.W."/>
            <person name="Priest M."/>
            <person name="Roberts A."/>
            <person name="Saif S."/>
            <person name="Shea T."/>
            <person name="Sisk P."/>
            <person name="Sykes S."/>
            <person name="Wortman J."/>
            <person name="Nusbaum C."/>
            <person name="Birren B."/>
        </authorList>
    </citation>
    <scope>NUCLEOTIDE SEQUENCE [LARGE SCALE GENOMIC DNA]</scope>
    <source>
        <strain evidence="11">ACHKN1017</strain>
    </source>
</reference>
<reference evidence="10" key="2">
    <citation type="submission" date="2020-05" db="UniProtKB">
        <authorList>
            <consortium name="EnsemblMetazoa"/>
        </authorList>
    </citation>
    <scope>IDENTIFICATION</scope>
    <source>
        <strain evidence="10">ACHKN1017</strain>
    </source>
</reference>
<keyword evidence="1 7" id="KW-0645">Protease</keyword>
<dbReference type="Pfam" id="PF00089">
    <property type="entry name" value="Trypsin"/>
    <property type="match status" value="1"/>
</dbReference>
<dbReference type="FunFam" id="2.40.10.10:FF:000034">
    <property type="entry name" value="Eupolytin"/>
    <property type="match status" value="1"/>
</dbReference>
<dbReference type="PROSITE" id="PS50240">
    <property type="entry name" value="TRYPSIN_DOM"/>
    <property type="match status" value="1"/>
</dbReference>
<dbReference type="Gene3D" id="2.40.10.10">
    <property type="entry name" value="Trypsin-like serine proteases"/>
    <property type="match status" value="1"/>
</dbReference>
<dbReference type="VEuPathDB" id="VectorBase:ACHR010120"/>
<dbReference type="PRINTS" id="PR00722">
    <property type="entry name" value="CHYMOTRYPSIN"/>
</dbReference>
<evidence type="ECO:0000256" key="5">
    <source>
        <dbReference type="ARBA" id="ARBA00023157"/>
    </source>
</evidence>
<feature type="signal peptide" evidence="8">
    <location>
        <begin position="1"/>
        <end position="20"/>
    </location>
</feature>
<keyword evidence="2" id="KW-0222">Digestion</keyword>
<dbReference type="PANTHER" id="PTHR24276">
    <property type="entry name" value="POLYSERASE-RELATED"/>
    <property type="match status" value="1"/>
</dbReference>
<dbReference type="InterPro" id="IPR043504">
    <property type="entry name" value="Peptidase_S1_PA_chymotrypsin"/>
</dbReference>
<dbReference type="EnsemblMetazoa" id="ACHR010120-RA">
    <property type="protein sequence ID" value="ACHR010120-PA"/>
    <property type="gene ID" value="ACHR010120"/>
</dbReference>
<dbReference type="SMART" id="SM00020">
    <property type="entry name" value="Tryp_SPc"/>
    <property type="match status" value="1"/>
</dbReference>
<comment type="similarity">
    <text evidence="6">Belongs to the peptidase S1 family. CLIP subfamily.</text>
</comment>
<name>A0A182KH82_9DIPT</name>
<keyword evidence="3 7" id="KW-0378">Hydrolase</keyword>
<evidence type="ECO:0000256" key="8">
    <source>
        <dbReference type="SAM" id="SignalP"/>
    </source>
</evidence>
<feature type="chain" id="PRO_5008125560" description="Peptidase S1 domain-containing protein" evidence="8">
    <location>
        <begin position="21"/>
        <end position="286"/>
    </location>
</feature>
<sequence>MKHVISFVVLVLFFSNTGLANNKDDIQAEEVSQAGISTSDKTEEGKAIQTGRIVNGTPKDISKYKFMAIVYFDNQFVCGASIISDSHALTAAHCLYDFQNSPSKVTIRAGSTDRTKGGTLFQVVNIAISPSYMTSKIARSIYDYDVAVLTVATNAFSGKKNIAPIPLQTRSDLPADARCYIVGWGRTKFTEDASQTLLYADFKIVSLANCTKAYAGKAVISSNIICATAGKAASCEGDSGGPLVCDNKLTGIISFHYGQCTGILPSGFAKIMAVPNRVFIKNRTGK</sequence>
<keyword evidence="4 7" id="KW-0720">Serine protease</keyword>
<proteinExistence type="inferred from homology"/>
<keyword evidence="11" id="KW-1185">Reference proteome</keyword>
<organism evidence="10 11">
    <name type="scientific">Anopheles christyi</name>
    <dbReference type="NCBI Taxonomy" id="43041"/>
    <lineage>
        <taxon>Eukaryota</taxon>
        <taxon>Metazoa</taxon>
        <taxon>Ecdysozoa</taxon>
        <taxon>Arthropoda</taxon>
        <taxon>Hexapoda</taxon>
        <taxon>Insecta</taxon>
        <taxon>Pterygota</taxon>
        <taxon>Neoptera</taxon>
        <taxon>Endopterygota</taxon>
        <taxon>Diptera</taxon>
        <taxon>Nematocera</taxon>
        <taxon>Culicoidea</taxon>
        <taxon>Culicidae</taxon>
        <taxon>Anophelinae</taxon>
        <taxon>Anopheles</taxon>
    </lineage>
</organism>
<protein>
    <recommendedName>
        <fullName evidence="9">Peptidase S1 domain-containing protein</fullName>
    </recommendedName>
</protein>
<dbReference type="GO" id="GO:0004252">
    <property type="term" value="F:serine-type endopeptidase activity"/>
    <property type="evidence" value="ECO:0007669"/>
    <property type="project" value="InterPro"/>
</dbReference>
<dbReference type="CDD" id="cd00190">
    <property type="entry name" value="Tryp_SPc"/>
    <property type="match status" value="1"/>
</dbReference>
<dbReference type="InterPro" id="IPR033116">
    <property type="entry name" value="TRYPSIN_SER"/>
</dbReference>
<dbReference type="GO" id="GO:0006508">
    <property type="term" value="P:proteolysis"/>
    <property type="evidence" value="ECO:0007669"/>
    <property type="project" value="UniProtKB-KW"/>
</dbReference>
<dbReference type="GO" id="GO:0007586">
    <property type="term" value="P:digestion"/>
    <property type="evidence" value="ECO:0007669"/>
    <property type="project" value="UniProtKB-KW"/>
</dbReference>
<evidence type="ECO:0000256" key="4">
    <source>
        <dbReference type="ARBA" id="ARBA00022825"/>
    </source>
</evidence>
<evidence type="ECO:0000256" key="3">
    <source>
        <dbReference type="ARBA" id="ARBA00022801"/>
    </source>
</evidence>